<evidence type="ECO:0000313" key="6">
    <source>
        <dbReference type="Proteomes" id="UP000054636"/>
    </source>
</evidence>
<proteinExistence type="predicted"/>
<dbReference type="Pfam" id="PF16891">
    <property type="entry name" value="STPPase_N"/>
    <property type="match status" value="1"/>
</dbReference>
<dbReference type="InterPro" id="IPR031675">
    <property type="entry name" value="STPPase_N"/>
</dbReference>
<evidence type="ECO:0000256" key="1">
    <source>
        <dbReference type="ARBA" id="ARBA00022723"/>
    </source>
</evidence>
<keyword evidence="3" id="KW-0464">Manganese</keyword>
<accession>A0A0W8CRX0</accession>
<gene>
    <name evidence="5" type="ORF">AM588_10002688</name>
</gene>
<organism evidence="5 6">
    <name type="scientific">Phytophthora nicotianae</name>
    <name type="common">Potato buckeye rot agent</name>
    <name type="synonym">Phytophthora parasitica</name>
    <dbReference type="NCBI Taxonomy" id="4792"/>
    <lineage>
        <taxon>Eukaryota</taxon>
        <taxon>Sar</taxon>
        <taxon>Stramenopiles</taxon>
        <taxon>Oomycota</taxon>
        <taxon>Peronosporomycetes</taxon>
        <taxon>Peronosporales</taxon>
        <taxon>Peronosporaceae</taxon>
        <taxon>Phytophthora</taxon>
    </lineage>
</organism>
<reference evidence="5 6" key="1">
    <citation type="submission" date="2015-11" db="EMBL/GenBank/DDBJ databases">
        <title>Genomes and virulence difference between two physiological races of Phytophthora nicotianae.</title>
        <authorList>
            <person name="Liu H."/>
            <person name="Ma X."/>
            <person name="Yu H."/>
            <person name="Fang D."/>
            <person name="Li Y."/>
            <person name="Wang X."/>
            <person name="Wang W."/>
            <person name="Dong Y."/>
            <person name="Xiao B."/>
        </authorList>
    </citation>
    <scope>NUCLEOTIDE SEQUENCE [LARGE SCALE GENOMIC DNA]</scope>
    <source>
        <strain evidence="6">race 1</strain>
    </source>
</reference>
<dbReference type="AlphaFoldDB" id="A0A0W8CRX0"/>
<evidence type="ECO:0000259" key="4">
    <source>
        <dbReference type="Pfam" id="PF16891"/>
    </source>
</evidence>
<keyword evidence="1" id="KW-0479">Metal-binding</keyword>
<sequence>MASSGLEPIDVDSIIEKLLSVRGARPGKQVNLTETEIRGLCLHAREVFLAQPFWWSWRRPSRFAILKPAEKKQRYAYNGLGTQRPATPPRK</sequence>
<comment type="caution">
    <text evidence="5">The sequence shown here is derived from an EMBL/GenBank/DDBJ whole genome shotgun (WGS) entry which is preliminary data.</text>
</comment>
<evidence type="ECO:0000313" key="5">
    <source>
        <dbReference type="EMBL" id="KUF86761.1"/>
    </source>
</evidence>
<dbReference type="EMBL" id="LNFP01001318">
    <property type="protein sequence ID" value="KUF86761.1"/>
    <property type="molecule type" value="Genomic_DNA"/>
</dbReference>
<dbReference type="GO" id="GO:0046872">
    <property type="term" value="F:metal ion binding"/>
    <property type="evidence" value="ECO:0007669"/>
    <property type="project" value="UniProtKB-KW"/>
</dbReference>
<protein>
    <recommendedName>
        <fullName evidence="4">Serine-threonine protein phosphatase N-terminal domain-containing protein</fullName>
    </recommendedName>
</protein>
<name>A0A0W8CRX0_PHYNI</name>
<evidence type="ECO:0000256" key="2">
    <source>
        <dbReference type="ARBA" id="ARBA00022801"/>
    </source>
</evidence>
<keyword evidence="2" id="KW-0378">Hydrolase</keyword>
<dbReference type="Proteomes" id="UP000054636">
    <property type="component" value="Unassembled WGS sequence"/>
</dbReference>
<dbReference type="GO" id="GO:0016787">
    <property type="term" value="F:hydrolase activity"/>
    <property type="evidence" value="ECO:0007669"/>
    <property type="project" value="UniProtKB-KW"/>
</dbReference>
<evidence type="ECO:0000256" key="3">
    <source>
        <dbReference type="ARBA" id="ARBA00023211"/>
    </source>
</evidence>
<feature type="domain" description="Serine-threonine protein phosphatase N-terminal" evidence="4">
    <location>
        <begin position="11"/>
        <end position="52"/>
    </location>
</feature>